<sequence>MLMIPFFEIFEYILRYWTLDMAKTLENGCSVCVDMWDVYNDDFALWCIELFKDRGLGDNDEIGLYWDPIFFNLVFKLLSQTQEIIEIGPPLMFDPNTARHIKNYFTLEELAFEKMRIPFSATLNIIEKNDTKKYEDKNFTFRKLSYDDFFLSIVKLINNRGLEVCTHQKDLKPTIEEISTHLKESNPPLKMSTPTEEVSREKEEVSTDLKSTIEEVSGEKEEVCTNLKSTIEEFSTHLK</sequence>
<dbReference type="AlphaFoldDB" id="A0A9J5WZ35"/>
<proteinExistence type="predicted"/>
<protein>
    <submittedName>
        <fullName evidence="2">Uncharacterized protein</fullName>
    </submittedName>
</protein>
<accession>A0A9J5WZ35</accession>
<dbReference type="EMBL" id="JACXVP010000010">
    <property type="protein sequence ID" value="KAG5581169.1"/>
    <property type="molecule type" value="Genomic_DNA"/>
</dbReference>
<reference evidence="2 3" key="1">
    <citation type="submission" date="2020-09" db="EMBL/GenBank/DDBJ databases">
        <title>De no assembly of potato wild relative species, Solanum commersonii.</title>
        <authorList>
            <person name="Cho K."/>
        </authorList>
    </citation>
    <scope>NUCLEOTIDE SEQUENCE [LARGE SCALE GENOMIC DNA]</scope>
    <source>
        <strain evidence="2">LZ3.2</strain>
        <tissue evidence="2">Leaf</tissue>
    </source>
</reference>
<keyword evidence="3" id="KW-1185">Reference proteome</keyword>
<dbReference type="Proteomes" id="UP000824120">
    <property type="component" value="Chromosome 10"/>
</dbReference>
<evidence type="ECO:0000313" key="3">
    <source>
        <dbReference type="Proteomes" id="UP000824120"/>
    </source>
</evidence>
<gene>
    <name evidence="2" type="ORF">H5410_051796</name>
</gene>
<evidence type="ECO:0000313" key="2">
    <source>
        <dbReference type="EMBL" id="KAG5581169.1"/>
    </source>
</evidence>
<feature type="region of interest" description="Disordered" evidence="1">
    <location>
        <begin position="182"/>
        <end position="212"/>
    </location>
</feature>
<evidence type="ECO:0000256" key="1">
    <source>
        <dbReference type="SAM" id="MobiDB-lite"/>
    </source>
</evidence>
<name>A0A9J5WZ35_SOLCO</name>
<organism evidence="2 3">
    <name type="scientific">Solanum commersonii</name>
    <name type="common">Commerson's wild potato</name>
    <name type="synonym">Commerson's nightshade</name>
    <dbReference type="NCBI Taxonomy" id="4109"/>
    <lineage>
        <taxon>Eukaryota</taxon>
        <taxon>Viridiplantae</taxon>
        <taxon>Streptophyta</taxon>
        <taxon>Embryophyta</taxon>
        <taxon>Tracheophyta</taxon>
        <taxon>Spermatophyta</taxon>
        <taxon>Magnoliopsida</taxon>
        <taxon>eudicotyledons</taxon>
        <taxon>Gunneridae</taxon>
        <taxon>Pentapetalae</taxon>
        <taxon>asterids</taxon>
        <taxon>lamiids</taxon>
        <taxon>Solanales</taxon>
        <taxon>Solanaceae</taxon>
        <taxon>Solanoideae</taxon>
        <taxon>Solaneae</taxon>
        <taxon>Solanum</taxon>
    </lineage>
</organism>
<comment type="caution">
    <text evidence="2">The sequence shown here is derived from an EMBL/GenBank/DDBJ whole genome shotgun (WGS) entry which is preliminary data.</text>
</comment>
<dbReference type="PANTHER" id="PTHR36264:SF4">
    <property type="entry name" value="TF-B3 DOMAIN-CONTAINING PROTEIN"/>
    <property type="match status" value="1"/>
</dbReference>
<feature type="compositionally biased region" description="Basic and acidic residues" evidence="1">
    <location>
        <begin position="197"/>
        <end position="212"/>
    </location>
</feature>
<dbReference type="PANTHER" id="PTHR36264">
    <property type="entry name" value="SET DOMAIN-CONTAINING PROTEIN"/>
    <property type="match status" value="1"/>
</dbReference>